<feature type="region of interest" description="Disordered" evidence="1">
    <location>
        <begin position="78"/>
        <end position="111"/>
    </location>
</feature>
<dbReference type="Proteomes" id="UP000325579">
    <property type="component" value="Unassembled WGS sequence"/>
</dbReference>
<dbReference type="GeneID" id="43671275"/>
<name>A0A5N7DKQ9_9EURO</name>
<reference evidence="2 3" key="1">
    <citation type="submission" date="2019-04" db="EMBL/GenBank/DDBJ databases">
        <authorList>
            <consortium name="DOE Joint Genome Institute"/>
            <person name="Mondo S."/>
            <person name="Kjaerbolling I."/>
            <person name="Vesth T."/>
            <person name="Frisvad J.C."/>
            <person name="Nybo J.L."/>
            <person name="Theobald S."/>
            <person name="Kildgaard S."/>
            <person name="Isbrandt T."/>
            <person name="Kuo A."/>
            <person name="Sato A."/>
            <person name="Lyhne E.K."/>
            <person name="Kogle M.E."/>
            <person name="Wiebenga A."/>
            <person name="Kun R.S."/>
            <person name="Lubbers R.J."/>
            <person name="Makela M.R."/>
            <person name="Barry K."/>
            <person name="Chovatia M."/>
            <person name="Clum A."/>
            <person name="Daum C."/>
            <person name="Haridas S."/>
            <person name="He G."/>
            <person name="LaButti K."/>
            <person name="Lipzen A."/>
            <person name="Riley R."/>
            <person name="Salamov A."/>
            <person name="Simmons B.A."/>
            <person name="Magnuson J.K."/>
            <person name="Henrissat B."/>
            <person name="Mortensen U.H."/>
            <person name="Larsen T.O."/>
            <person name="Devries R.P."/>
            <person name="Grigoriev I.V."/>
            <person name="Machida M."/>
            <person name="Baker S.E."/>
            <person name="Andersen M.R."/>
            <person name="Cantor M.N."/>
            <person name="Hua S.X."/>
        </authorList>
    </citation>
    <scope>NUCLEOTIDE SEQUENCE [LARGE SCALE GENOMIC DNA]</scope>
    <source>
        <strain evidence="2 3">CBS 119388</strain>
    </source>
</reference>
<keyword evidence="3" id="KW-1185">Reference proteome</keyword>
<dbReference type="RefSeq" id="XP_031944204.1">
    <property type="nucleotide sequence ID" value="XM_032086584.1"/>
</dbReference>
<sequence>MDRRCWGSQGAQTVGVLEQQHNRQNPSILGNAGTTKGSIRTHRDKVGQPLATLSLVVSSSTRATRAELGLPVIRLDTNQAPPRCHQKSCKNQSSSSKSSVPWDSRARRRTSELKELKTAPRNIVKAFAERDQDVKLLRERSESPQALSGVELQREQRYPIKLDALRKTDVFDDLEKEKSNF</sequence>
<protein>
    <submittedName>
        <fullName evidence="2">Uncharacterized protein</fullName>
    </submittedName>
</protein>
<dbReference type="OrthoDB" id="4510602at2759"/>
<organism evidence="2 3">
    <name type="scientific">Aspergillus pseudonomiae</name>
    <dbReference type="NCBI Taxonomy" id="1506151"/>
    <lineage>
        <taxon>Eukaryota</taxon>
        <taxon>Fungi</taxon>
        <taxon>Dikarya</taxon>
        <taxon>Ascomycota</taxon>
        <taxon>Pezizomycotina</taxon>
        <taxon>Eurotiomycetes</taxon>
        <taxon>Eurotiomycetidae</taxon>
        <taxon>Eurotiales</taxon>
        <taxon>Aspergillaceae</taxon>
        <taxon>Aspergillus</taxon>
        <taxon>Aspergillus subgen. Circumdati</taxon>
    </lineage>
</organism>
<dbReference type="AlphaFoldDB" id="A0A5N7DKQ9"/>
<feature type="compositionally biased region" description="Low complexity" evidence="1">
    <location>
        <begin position="89"/>
        <end position="99"/>
    </location>
</feature>
<gene>
    <name evidence="2" type="ORF">BDV37DRAFT_280494</name>
</gene>
<evidence type="ECO:0000313" key="2">
    <source>
        <dbReference type="EMBL" id="KAE8406885.1"/>
    </source>
</evidence>
<evidence type="ECO:0000313" key="3">
    <source>
        <dbReference type="Proteomes" id="UP000325579"/>
    </source>
</evidence>
<evidence type="ECO:0000256" key="1">
    <source>
        <dbReference type="SAM" id="MobiDB-lite"/>
    </source>
</evidence>
<dbReference type="EMBL" id="ML736751">
    <property type="protein sequence ID" value="KAE8406885.1"/>
    <property type="molecule type" value="Genomic_DNA"/>
</dbReference>
<proteinExistence type="predicted"/>
<accession>A0A5N7DKQ9</accession>